<evidence type="ECO:0000256" key="2">
    <source>
        <dbReference type="ARBA" id="ARBA00022475"/>
    </source>
</evidence>
<evidence type="ECO:0000313" key="9">
    <source>
        <dbReference type="EMBL" id="TKC17003.1"/>
    </source>
</evidence>
<protein>
    <submittedName>
        <fullName evidence="9">Undecaprenyl/decaprenyl-phosphate alpha-N-acetylglucosaminyl 1-phosphate transferase</fullName>
    </submittedName>
</protein>
<keyword evidence="6 8" id="KW-0472">Membrane</keyword>
<dbReference type="PANTHER" id="PTHR22926">
    <property type="entry name" value="PHOSPHO-N-ACETYLMURAMOYL-PENTAPEPTIDE-TRANSFERASE"/>
    <property type="match status" value="1"/>
</dbReference>
<evidence type="ECO:0000256" key="5">
    <source>
        <dbReference type="ARBA" id="ARBA00022989"/>
    </source>
</evidence>
<evidence type="ECO:0000256" key="3">
    <source>
        <dbReference type="ARBA" id="ARBA00022679"/>
    </source>
</evidence>
<keyword evidence="2" id="KW-1003">Cell membrane</keyword>
<proteinExistence type="predicted"/>
<feature type="transmembrane region" description="Helical" evidence="8">
    <location>
        <begin position="288"/>
        <end position="306"/>
    </location>
</feature>
<feature type="transmembrane region" description="Helical" evidence="8">
    <location>
        <begin position="160"/>
        <end position="179"/>
    </location>
</feature>
<feature type="transmembrane region" description="Helical" evidence="8">
    <location>
        <begin position="238"/>
        <end position="257"/>
    </location>
</feature>
<evidence type="ECO:0000256" key="7">
    <source>
        <dbReference type="PIRSR" id="PIRSR600715-1"/>
    </source>
</evidence>
<dbReference type="EMBL" id="SWBM01000002">
    <property type="protein sequence ID" value="TKC17003.1"/>
    <property type="molecule type" value="Genomic_DNA"/>
</dbReference>
<feature type="transmembrane region" description="Helical" evidence="8">
    <location>
        <begin position="100"/>
        <end position="117"/>
    </location>
</feature>
<organism evidence="9 10">
    <name type="scientific">Robertmurraya kyonggiensis</name>
    <dbReference type="NCBI Taxonomy" id="1037680"/>
    <lineage>
        <taxon>Bacteria</taxon>
        <taxon>Bacillati</taxon>
        <taxon>Bacillota</taxon>
        <taxon>Bacilli</taxon>
        <taxon>Bacillales</taxon>
        <taxon>Bacillaceae</taxon>
        <taxon>Robertmurraya</taxon>
    </lineage>
</organism>
<comment type="caution">
    <text evidence="9">The sequence shown here is derived from an EMBL/GenBank/DDBJ whole genome shotgun (WGS) entry which is preliminary data.</text>
</comment>
<feature type="transmembrane region" description="Helical" evidence="8">
    <location>
        <begin position="46"/>
        <end position="65"/>
    </location>
</feature>
<gene>
    <name evidence="9" type="ORF">FA727_13170</name>
</gene>
<keyword evidence="10" id="KW-1185">Reference proteome</keyword>
<dbReference type="GO" id="GO:0016780">
    <property type="term" value="F:phosphotransferase activity, for other substituted phosphate groups"/>
    <property type="evidence" value="ECO:0007669"/>
    <property type="project" value="InterPro"/>
</dbReference>
<keyword evidence="4 8" id="KW-0812">Transmembrane</keyword>
<evidence type="ECO:0000256" key="4">
    <source>
        <dbReference type="ARBA" id="ARBA00022692"/>
    </source>
</evidence>
<evidence type="ECO:0000256" key="1">
    <source>
        <dbReference type="ARBA" id="ARBA00004651"/>
    </source>
</evidence>
<dbReference type="Proteomes" id="UP000307756">
    <property type="component" value="Unassembled WGS sequence"/>
</dbReference>
<keyword evidence="7" id="KW-0479">Metal-binding</keyword>
<keyword evidence="7" id="KW-0460">Magnesium</keyword>
<sequence>MWLSYLITIGLALIISFSMSPVVMKFAKKIGAIDRPNERKVHSKEITRIGGIAIYLGFVVAFLYIYSVYEISISILIGATIIVITGLIDDLYGLKPIQKLIGQCAAAIIVVLSGLHMQYFTLPFISESIVIPSGLSIVISFIWIIGITNAINLIDGLDGLAAGTSIISSISICIIALIMGNTPVALLNLAIIGAASGFLYFNFNPAKMFMGDTGALLLGYLLAVTSVIGFKQVTLVSLVIPIIVLAVPILDTLIAIIRRKINKKGIMEADKNHLHHKLLDAGMSHRQTVLFIYAISAVFGLAAIAFYKFNLFTSSIIFVALLILTELLIEKLSLISKKYKPLINLYSKIRFFYNDENNRKRYKNE</sequence>
<dbReference type="GO" id="GO:0005886">
    <property type="term" value="C:plasma membrane"/>
    <property type="evidence" value="ECO:0007669"/>
    <property type="project" value="UniProtKB-SubCell"/>
</dbReference>
<feature type="transmembrane region" description="Helical" evidence="8">
    <location>
        <begin position="185"/>
        <end position="203"/>
    </location>
</feature>
<dbReference type="CDD" id="cd06853">
    <property type="entry name" value="GT_WecA_like"/>
    <property type="match status" value="1"/>
</dbReference>
<name>A0A4U1D5Q1_9BACI</name>
<dbReference type="InterPro" id="IPR000715">
    <property type="entry name" value="Glycosyl_transferase_4"/>
</dbReference>
<evidence type="ECO:0000256" key="6">
    <source>
        <dbReference type="ARBA" id="ARBA00023136"/>
    </source>
</evidence>
<feature type="binding site" evidence="7">
    <location>
        <position position="152"/>
    </location>
    <ligand>
        <name>Mg(2+)</name>
        <dbReference type="ChEBI" id="CHEBI:18420"/>
    </ligand>
</feature>
<dbReference type="OrthoDB" id="9783652at2"/>
<dbReference type="GO" id="GO:0046872">
    <property type="term" value="F:metal ion binding"/>
    <property type="evidence" value="ECO:0007669"/>
    <property type="project" value="UniProtKB-KW"/>
</dbReference>
<feature type="transmembrane region" description="Helical" evidence="8">
    <location>
        <begin position="6"/>
        <end position="26"/>
    </location>
</feature>
<dbReference type="GO" id="GO:0009103">
    <property type="term" value="P:lipopolysaccharide biosynthetic process"/>
    <property type="evidence" value="ECO:0007669"/>
    <property type="project" value="TreeGrafter"/>
</dbReference>
<dbReference type="GO" id="GO:0071555">
    <property type="term" value="P:cell wall organization"/>
    <property type="evidence" value="ECO:0007669"/>
    <property type="project" value="TreeGrafter"/>
</dbReference>
<feature type="transmembrane region" description="Helical" evidence="8">
    <location>
        <begin position="129"/>
        <end position="148"/>
    </location>
</feature>
<keyword evidence="5 8" id="KW-1133">Transmembrane helix</keyword>
<feature type="binding site" evidence="7">
    <location>
        <position position="212"/>
    </location>
    <ligand>
        <name>Mg(2+)</name>
        <dbReference type="ChEBI" id="CHEBI:18420"/>
    </ligand>
</feature>
<keyword evidence="3 9" id="KW-0808">Transferase</keyword>
<dbReference type="PROSITE" id="PS01348">
    <property type="entry name" value="MRAY_2"/>
    <property type="match status" value="1"/>
</dbReference>
<dbReference type="AlphaFoldDB" id="A0A4U1D5Q1"/>
<evidence type="ECO:0000313" key="10">
    <source>
        <dbReference type="Proteomes" id="UP000307756"/>
    </source>
</evidence>
<dbReference type="RefSeq" id="WP_136831484.1">
    <property type="nucleotide sequence ID" value="NZ_SWBM01000002.1"/>
</dbReference>
<dbReference type="Pfam" id="PF00953">
    <property type="entry name" value="Glycos_transf_4"/>
    <property type="match status" value="1"/>
</dbReference>
<accession>A0A4U1D5Q1</accession>
<feature type="transmembrane region" description="Helical" evidence="8">
    <location>
        <begin position="71"/>
        <end position="88"/>
    </location>
</feature>
<evidence type="ECO:0000256" key="8">
    <source>
        <dbReference type="SAM" id="Phobius"/>
    </source>
</evidence>
<comment type="cofactor">
    <cofactor evidence="7">
        <name>Mg(2+)</name>
        <dbReference type="ChEBI" id="CHEBI:18420"/>
    </cofactor>
</comment>
<feature type="transmembrane region" description="Helical" evidence="8">
    <location>
        <begin position="312"/>
        <end position="329"/>
    </location>
</feature>
<reference evidence="9 10" key="1">
    <citation type="journal article" date="2011" name="J. Microbiol.">
        <title>Bacillus kyonggiensis sp. nov., isolated from soil of a lettuce field.</title>
        <authorList>
            <person name="Dong K."/>
            <person name="Lee S."/>
        </authorList>
    </citation>
    <scope>NUCLEOTIDE SEQUENCE [LARGE SCALE GENOMIC DNA]</scope>
    <source>
        <strain evidence="9 10">NB22</strain>
    </source>
</reference>
<comment type="subcellular location">
    <subcellularLocation>
        <location evidence="1">Cell membrane</location>
        <topology evidence="1">Multi-pass membrane protein</topology>
    </subcellularLocation>
</comment>
<dbReference type="InterPro" id="IPR018480">
    <property type="entry name" value="PNAcMuramoyl-5peptid_Trfase_CS"/>
</dbReference>
<dbReference type="GO" id="GO:0044038">
    <property type="term" value="P:cell wall macromolecule biosynthetic process"/>
    <property type="evidence" value="ECO:0007669"/>
    <property type="project" value="TreeGrafter"/>
</dbReference>
<dbReference type="PANTHER" id="PTHR22926:SF3">
    <property type="entry name" value="UNDECAPRENYL-PHOSPHATE ALPHA-N-ACETYLGLUCOSAMINYL 1-PHOSPHATE TRANSFERASE"/>
    <property type="match status" value="1"/>
</dbReference>
<feature type="transmembrane region" description="Helical" evidence="8">
    <location>
        <begin position="215"/>
        <end position="232"/>
    </location>
</feature>